<dbReference type="EMBL" id="AWWV01001379">
    <property type="protein sequence ID" value="OMP11335.1"/>
    <property type="molecule type" value="Genomic_DNA"/>
</dbReference>
<proteinExistence type="predicted"/>
<dbReference type="Proteomes" id="UP000188268">
    <property type="component" value="Unassembled WGS sequence"/>
</dbReference>
<accession>A0A1R3KW71</accession>
<organism evidence="1 2">
    <name type="scientific">Corchorus capsularis</name>
    <name type="common">Jute</name>
    <dbReference type="NCBI Taxonomy" id="210143"/>
    <lineage>
        <taxon>Eukaryota</taxon>
        <taxon>Viridiplantae</taxon>
        <taxon>Streptophyta</taxon>
        <taxon>Embryophyta</taxon>
        <taxon>Tracheophyta</taxon>
        <taxon>Spermatophyta</taxon>
        <taxon>Magnoliopsida</taxon>
        <taxon>eudicotyledons</taxon>
        <taxon>Gunneridae</taxon>
        <taxon>Pentapetalae</taxon>
        <taxon>rosids</taxon>
        <taxon>malvids</taxon>
        <taxon>Malvales</taxon>
        <taxon>Malvaceae</taxon>
        <taxon>Grewioideae</taxon>
        <taxon>Apeibeae</taxon>
        <taxon>Corchorus</taxon>
    </lineage>
</organism>
<name>A0A1R3KW71_COCAP</name>
<reference evidence="1 2" key="1">
    <citation type="submission" date="2013-09" db="EMBL/GenBank/DDBJ databases">
        <title>Corchorus capsularis genome sequencing.</title>
        <authorList>
            <person name="Alam M."/>
            <person name="Haque M.S."/>
            <person name="Islam M.S."/>
            <person name="Emdad E.M."/>
            <person name="Islam M.M."/>
            <person name="Ahmed B."/>
            <person name="Halim A."/>
            <person name="Hossen Q.M.M."/>
            <person name="Hossain M.Z."/>
            <person name="Ahmed R."/>
            <person name="Khan M.M."/>
            <person name="Islam R."/>
            <person name="Rashid M.M."/>
            <person name="Khan S.A."/>
            <person name="Rahman M.S."/>
            <person name="Alam M."/>
        </authorList>
    </citation>
    <scope>NUCLEOTIDE SEQUENCE [LARGE SCALE GENOMIC DNA]</scope>
    <source>
        <strain evidence="2">cv. CVL-1</strain>
        <tissue evidence="1">Whole seedling</tissue>
    </source>
</reference>
<protein>
    <submittedName>
        <fullName evidence="1">Uncharacterized protein</fullName>
    </submittedName>
</protein>
<comment type="caution">
    <text evidence="1">The sequence shown here is derived from an EMBL/GenBank/DDBJ whole genome shotgun (WGS) entry which is preliminary data.</text>
</comment>
<dbReference type="Gramene" id="OMP11335">
    <property type="protein sequence ID" value="OMP11335"/>
    <property type="gene ID" value="CCACVL1_00573"/>
</dbReference>
<gene>
    <name evidence="1" type="ORF">CCACVL1_00573</name>
</gene>
<evidence type="ECO:0000313" key="1">
    <source>
        <dbReference type="EMBL" id="OMP11335.1"/>
    </source>
</evidence>
<dbReference type="AlphaFoldDB" id="A0A1R3KW71"/>
<sequence length="49" mass="5796">MREADRDLPDCDARKKVGAQSVRSRYPSQIWRESESVNKWKQVRGYVGR</sequence>
<keyword evidence="2" id="KW-1185">Reference proteome</keyword>
<evidence type="ECO:0000313" key="2">
    <source>
        <dbReference type="Proteomes" id="UP000188268"/>
    </source>
</evidence>